<evidence type="ECO:0000259" key="2">
    <source>
        <dbReference type="PROSITE" id="PS50842"/>
    </source>
</evidence>
<dbReference type="OrthoDB" id="587249at2759"/>
<dbReference type="PANTHER" id="PTHR47480:SF1">
    <property type="entry name" value="EG45-LIKE DOMAIN CONTAINING PROTEIN 1"/>
    <property type="match status" value="1"/>
</dbReference>
<feature type="domain" description="Expansin-like EG45" evidence="2">
    <location>
        <begin position="30"/>
        <end position="141"/>
    </location>
</feature>
<evidence type="ECO:0000256" key="1">
    <source>
        <dbReference type="SAM" id="SignalP"/>
    </source>
</evidence>
<protein>
    <recommendedName>
        <fullName evidence="2">Expansin-like EG45 domain-containing protein</fullName>
    </recommendedName>
</protein>
<evidence type="ECO:0000313" key="4">
    <source>
        <dbReference type="Proteomes" id="UP000626092"/>
    </source>
</evidence>
<proteinExistence type="predicted"/>
<dbReference type="Pfam" id="PF03330">
    <property type="entry name" value="DPBB_1"/>
    <property type="match status" value="1"/>
</dbReference>
<gene>
    <name evidence="3" type="ORF">RHSIM_Rhsim01G0087900</name>
</gene>
<dbReference type="PROSITE" id="PS50842">
    <property type="entry name" value="EXPANSIN_EG45"/>
    <property type="match status" value="1"/>
</dbReference>
<feature type="signal peptide" evidence="1">
    <location>
        <begin position="1"/>
        <end position="27"/>
    </location>
</feature>
<dbReference type="Gene3D" id="2.40.40.10">
    <property type="entry name" value="RlpA-like domain"/>
    <property type="match status" value="1"/>
</dbReference>
<reference evidence="3" key="1">
    <citation type="submission" date="2019-11" db="EMBL/GenBank/DDBJ databases">
        <authorList>
            <person name="Liu Y."/>
            <person name="Hou J."/>
            <person name="Li T.-Q."/>
            <person name="Guan C.-H."/>
            <person name="Wu X."/>
            <person name="Wu H.-Z."/>
            <person name="Ling F."/>
            <person name="Zhang R."/>
            <person name="Shi X.-G."/>
            <person name="Ren J.-P."/>
            <person name="Chen E.-F."/>
            <person name="Sun J.-M."/>
        </authorList>
    </citation>
    <scope>NUCLEOTIDE SEQUENCE</scope>
    <source>
        <strain evidence="3">Adult_tree_wgs_1</strain>
        <tissue evidence="3">Leaves</tissue>
    </source>
</reference>
<comment type="caution">
    <text evidence="3">The sequence shown here is derived from an EMBL/GenBank/DDBJ whole genome shotgun (WGS) entry which is preliminary data.</text>
</comment>
<sequence>MSRTHFTVLQWLSLSTLLLQIFPLSHGDVGTAAQYGPPYTPTACYGSDPTQFPSSNLFAAAGDGIWDNGAACGRQYLVKCISATTPYTCVPDQTIQIRIVDFAPTLASQPSFGGTTMVLTETALAIIANSSAPSINIEFQQDYEDLSWYDERRGVPYLMVSRRNEAAKKEGEKVVSALV</sequence>
<name>A0A834LXX2_RHOSS</name>
<keyword evidence="4" id="KW-1185">Reference proteome</keyword>
<organism evidence="3 4">
    <name type="scientific">Rhododendron simsii</name>
    <name type="common">Sims's rhododendron</name>
    <dbReference type="NCBI Taxonomy" id="118357"/>
    <lineage>
        <taxon>Eukaryota</taxon>
        <taxon>Viridiplantae</taxon>
        <taxon>Streptophyta</taxon>
        <taxon>Embryophyta</taxon>
        <taxon>Tracheophyta</taxon>
        <taxon>Spermatophyta</taxon>
        <taxon>Magnoliopsida</taxon>
        <taxon>eudicotyledons</taxon>
        <taxon>Gunneridae</taxon>
        <taxon>Pentapetalae</taxon>
        <taxon>asterids</taxon>
        <taxon>Ericales</taxon>
        <taxon>Ericaceae</taxon>
        <taxon>Ericoideae</taxon>
        <taxon>Rhodoreae</taxon>
        <taxon>Rhododendron</taxon>
    </lineage>
</organism>
<dbReference type="EMBL" id="WJXA01000001">
    <property type="protein sequence ID" value="KAF7152265.1"/>
    <property type="molecule type" value="Genomic_DNA"/>
</dbReference>
<accession>A0A834LXX2</accession>
<dbReference type="SUPFAM" id="SSF50685">
    <property type="entry name" value="Barwin-like endoglucanases"/>
    <property type="match status" value="1"/>
</dbReference>
<dbReference type="CDD" id="cd22269">
    <property type="entry name" value="DPBB_EG45-like"/>
    <property type="match status" value="1"/>
</dbReference>
<dbReference type="InterPro" id="IPR036908">
    <property type="entry name" value="RlpA-like_sf"/>
</dbReference>
<dbReference type="InterPro" id="IPR007112">
    <property type="entry name" value="Expansin/allergen_DPBB_dom"/>
</dbReference>
<dbReference type="PANTHER" id="PTHR47480">
    <property type="entry name" value="EG45-LIKE DOMAIN CONTAINING PROTEIN"/>
    <property type="match status" value="1"/>
</dbReference>
<dbReference type="InterPro" id="IPR009009">
    <property type="entry name" value="RlpA-like_DPBB"/>
</dbReference>
<dbReference type="Proteomes" id="UP000626092">
    <property type="component" value="Unassembled WGS sequence"/>
</dbReference>
<feature type="chain" id="PRO_5032497754" description="Expansin-like EG45 domain-containing protein" evidence="1">
    <location>
        <begin position="28"/>
        <end position="179"/>
    </location>
</feature>
<dbReference type="AlphaFoldDB" id="A0A834LXX2"/>
<keyword evidence="1" id="KW-0732">Signal</keyword>
<evidence type="ECO:0000313" key="3">
    <source>
        <dbReference type="EMBL" id="KAF7152265.1"/>
    </source>
</evidence>